<proteinExistence type="predicted"/>
<reference evidence="1 2" key="1">
    <citation type="journal article" date="2015" name="Appl. Environ. Microbiol.">
        <title>The Geoglobus acetivorans genome: Fe(III) reduction, acetate utilization, autotrophic growth, and degradation of aromatic compounds in a hyperthermophilic archaeon.</title>
        <authorList>
            <person name="Mardanov A.V."/>
            <person name="Slododkina G.B."/>
            <person name="Slobodkin A.I."/>
            <person name="Beletsky A.V."/>
            <person name="Gavrilov S.N."/>
            <person name="Kublanov I.V."/>
            <person name="Bonch-Osmolovskaya E.A."/>
            <person name="Skryabin K.G."/>
            <person name="Ravin N.V."/>
        </authorList>
    </citation>
    <scope>NUCLEOTIDE SEQUENCE [LARGE SCALE GENOMIC DNA]</scope>
    <source>
        <strain evidence="1 2">SBH6</strain>
    </source>
</reference>
<gene>
    <name evidence="1" type="ORF">GACE_0893</name>
</gene>
<dbReference type="Proteomes" id="UP000030624">
    <property type="component" value="Chromosome"/>
</dbReference>
<evidence type="ECO:0000313" key="1">
    <source>
        <dbReference type="EMBL" id="AIY89941.1"/>
    </source>
</evidence>
<dbReference type="RefSeq" id="WP_158413804.1">
    <property type="nucleotide sequence ID" value="NZ_CP009552.1"/>
</dbReference>
<evidence type="ECO:0000313" key="2">
    <source>
        <dbReference type="Proteomes" id="UP000030624"/>
    </source>
</evidence>
<protein>
    <submittedName>
        <fullName evidence="1">Uncharacterized protein</fullName>
    </submittedName>
</protein>
<dbReference type="GeneID" id="43503129"/>
<accession>A0A0A7GG57</accession>
<organism evidence="1 2">
    <name type="scientific">Geoglobus acetivorans</name>
    <dbReference type="NCBI Taxonomy" id="565033"/>
    <lineage>
        <taxon>Archaea</taxon>
        <taxon>Methanobacteriati</taxon>
        <taxon>Methanobacteriota</taxon>
        <taxon>Archaeoglobi</taxon>
        <taxon>Archaeoglobales</taxon>
        <taxon>Archaeoglobaceae</taxon>
        <taxon>Geoglobus</taxon>
    </lineage>
</organism>
<dbReference type="HOGENOM" id="CLU_3002991_0_0_2"/>
<dbReference type="STRING" id="565033.GACE_0893"/>
<dbReference type="KEGG" id="gac:GACE_0893"/>
<sequence length="56" mass="6647">MKGESNDIIYFESALIIAREIKLEKKPVHTTSRHKAMIAKAKNGYIDIRKRWYKRV</sequence>
<dbReference type="EMBL" id="CP009552">
    <property type="protein sequence ID" value="AIY89941.1"/>
    <property type="molecule type" value="Genomic_DNA"/>
</dbReference>
<name>A0A0A7GG57_GEOAI</name>
<dbReference type="AlphaFoldDB" id="A0A0A7GG57"/>